<dbReference type="Pfam" id="PF00795">
    <property type="entry name" value="CN_hydrolase"/>
    <property type="match status" value="1"/>
</dbReference>
<organism evidence="3 4">
    <name type="scientific">Candidatus Schekmanbacteria bacterium RBG_13_48_7</name>
    <dbReference type="NCBI Taxonomy" id="1817878"/>
    <lineage>
        <taxon>Bacteria</taxon>
        <taxon>Candidatus Schekmaniibacteriota</taxon>
    </lineage>
</organism>
<dbReference type="PANTHER" id="PTHR43674">
    <property type="entry name" value="NITRILASE C965.09-RELATED"/>
    <property type="match status" value="1"/>
</dbReference>
<dbReference type="SUPFAM" id="SSF56317">
    <property type="entry name" value="Carbon-nitrogen hydrolase"/>
    <property type="match status" value="1"/>
</dbReference>
<dbReference type="Gene3D" id="3.60.110.10">
    <property type="entry name" value="Carbon-nitrogen hydrolase"/>
    <property type="match status" value="1"/>
</dbReference>
<comment type="caution">
    <text evidence="3">The sequence shown here is derived from an EMBL/GenBank/DDBJ whole genome shotgun (WGS) entry which is preliminary data.</text>
</comment>
<dbReference type="InterPro" id="IPR003010">
    <property type="entry name" value="C-N_Hydrolase"/>
</dbReference>
<dbReference type="PANTHER" id="PTHR43674:SF2">
    <property type="entry name" value="BETA-UREIDOPROPIONASE"/>
    <property type="match status" value="1"/>
</dbReference>
<gene>
    <name evidence="3" type="ORF">A2161_16350</name>
</gene>
<dbReference type="AlphaFoldDB" id="A0A1F7S3U4"/>
<evidence type="ECO:0000259" key="2">
    <source>
        <dbReference type="PROSITE" id="PS50263"/>
    </source>
</evidence>
<evidence type="ECO:0000313" key="4">
    <source>
        <dbReference type="Proteomes" id="UP000179266"/>
    </source>
</evidence>
<sequence>MKIGYVQCDIHLKDKKFNLKKFDKYLSSMGDIDIVVLPELCNVGYVFENRDDLMKESEEIHDSPTIDFFRNHARNLNALIVAGFAERQFDDIYNSSVAVYPDGRIEIYRKVHLFDREKELFKAGDKGFSVFDFRGVKVSMIICFDWCFPETWRTLSLKGVQIVCMSANLVLPGRAQRAVPVMCMMNCIYTICANRIGKEADLSFTGRSIIANPGGEIICESPSDKEEYRMVEIDPQISLNKWITSRNNIFQDRRPEFYET</sequence>
<evidence type="ECO:0000256" key="1">
    <source>
        <dbReference type="ARBA" id="ARBA00022801"/>
    </source>
</evidence>
<proteinExistence type="predicted"/>
<accession>A0A1F7S3U4</accession>
<keyword evidence="1" id="KW-0378">Hydrolase</keyword>
<name>A0A1F7S3U4_9BACT</name>
<protein>
    <recommendedName>
        <fullName evidence="2">CN hydrolase domain-containing protein</fullName>
    </recommendedName>
</protein>
<dbReference type="Proteomes" id="UP000179266">
    <property type="component" value="Unassembled WGS sequence"/>
</dbReference>
<feature type="domain" description="CN hydrolase" evidence="2">
    <location>
        <begin position="1"/>
        <end position="235"/>
    </location>
</feature>
<dbReference type="InterPro" id="IPR050345">
    <property type="entry name" value="Aliph_Amidase/BUP"/>
</dbReference>
<evidence type="ECO:0000313" key="3">
    <source>
        <dbReference type="EMBL" id="OGL47924.1"/>
    </source>
</evidence>
<reference evidence="3 4" key="1">
    <citation type="journal article" date="2016" name="Nat. Commun.">
        <title>Thousands of microbial genomes shed light on interconnected biogeochemical processes in an aquifer system.</title>
        <authorList>
            <person name="Anantharaman K."/>
            <person name="Brown C.T."/>
            <person name="Hug L.A."/>
            <person name="Sharon I."/>
            <person name="Castelle C.J."/>
            <person name="Probst A.J."/>
            <person name="Thomas B.C."/>
            <person name="Singh A."/>
            <person name="Wilkins M.J."/>
            <person name="Karaoz U."/>
            <person name="Brodie E.L."/>
            <person name="Williams K.H."/>
            <person name="Hubbard S.S."/>
            <person name="Banfield J.F."/>
        </authorList>
    </citation>
    <scope>NUCLEOTIDE SEQUENCE [LARGE SCALE GENOMIC DNA]</scope>
</reference>
<dbReference type="GO" id="GO:0016811">
    <property type="term" value="F:hydrolase activity, acting on carbon-nitrogen (but not peptide) bonds, in linear amides"/>
    <property type="evidence" value="ECO:0007669"/>
    <property type="project" value="TreeGrafter"/>
</dbReference>
<dbReference type="EMBL" id="MGDD01000048">
    <property type="protein sequence ID" value="OGL47924.1"/>
    <property type="molecule type" value="Genomic_DNA"/>
</dbReference>
<dbReference type="PROSITE" id="PS50263">
    <property type="entry name" value="CN_HYDROLASE"/>
    <property type="match status" value="1"/>
</dbReference>
<dbReference type="InterPro" id="IPR036526">
    <property type="entry name" value="C-N_Hydrolase_sf"/>
</dbReference>